<organism evidence="2 3">
    <name type="scientific">Nitrosopumilus ureiphilus</name>
    <dbReference type="NCBI Taxonomy" id="1470067"/>
    <lineage>
        <taxon>Archaea</taxon>
        <taxon>Nitrososphaerota</taxon>
        <taxon>Nitrososphaeria</taxon>
        <taxon>Nitrosopumilales</taxon>
        <taxon>Nitrosopumilaceae</taxon>
        <taxon>Nitrosopumilus</taxon>
    </lineage>
</organism>
<sequence>MKPIIIIVITIIVSVVVLWAVFGQEFSDSEGLQNAIDACTKEIDNMETTGRDLESCLDDAYNQHGSTEEKQSWFDDEHQDKD</sequence>
<feature type="region of interest" description="Disordered" evidence="1">
    <location>
        <begin position="59"/>
        <end position="82"/>
    </location>
</feature>
<accession>A0A7D5M7B1</accession>
<evidence type="ECO:0000313" key="3">
    <source>
        <dbReference type="Proteomes" id="UP000509478"/>
    </source>
</evidence>
<proteinExistence type="predicted"/>
<name>A0A7D5M7B1_9ARCH</name>
<dbReference type="EMBL" id="CP026995">
    <property type="protein sequence ID" value="QLH06230.1"/>
    <property type="molecule type" value="Genomic_DNA"/>
</dbReference>
<dbReference type="Proteomes" id="UP000509478">
    <property type="component" value="Chromosome"/>
</dbReference>
<evidence type="ECO:0000313" key="2">
    <source>
        <dbReference type="EMBL" id="QLH06230.1"/>
    </source>
</evidence>
<reference evidence="2 3" key="1">
    <citation type="submission" date="2018-02" db="EMBL/GenBank/DDBJ databases">
        <title>Complete genome of Nitrosopumilus ureaphilus PS0.</title>
        <authorList>
            <person name="Qin W."/>
            <person name="Zheng Y."/>
            <person name="Stahl D.A."/>
        </authorList>
    </citation>
    <scope>NUCLEOTIDE SEQUENCE [LARGE SCALE GENOMIC DNA]</scope>
    <source>
        <strain evidence="2 3">PS0</strain>
    </source>
</reference>
<protein>
    <submittedName>
        <fullName evidence="2">Uncharacterized protein</fullName>
    </submittedName>
</protein>
<evidence type="ECO:0000256" key="1">
    <source>
        <dbReference type="SAM" id="MobiDB-lite"/>
    </source>
</evidence>
<keyword evidence="3" id="KW-1185">Reference proteome</keyword>
<dbReference type="AlphaFoldDB" id="A0A7D5M7B1"/>
<dbReference type="RefSeq" id="WP_179372304.1">
    <property type="nucleotide sequence ID" value="NZ_CP026995.1"/>
</dbReference>
<gene>
    <name evidence="2" type="ORF">C5F50_03420</name>
</gene>
<feature type="compositionally biased region" description="Basic and acidic residues" evidence="1">
    <location>
        <begin position="66"/>
        <end position="82"/>
    </location>
</feature>
<dbReference type="KEGG" id="nue:C5F50_03420"/>
<dbReference type="GeneID" id="56067087"/>